<dbReference type="SMART" id="SM00179">
    <property type="entry name" value="EGF_CA"/>
    <property type="match status" value="1"/>
</dbReference>
<feature type="chain" id="PRO_5032276917" description="EGF-like domain-containing protein" evidence="5">
    <location>
        <begin position="16"/>
        <end position="365"/>
    </location>
</feature>
<comment type="caution">
    <text evidence="8">The sequence shown here is derived from an EMBL/GenBank/DDBJ whole genome shotgun (WGS) entry which is preliminary data.</text>
</comment>
<proteinExistence type="predicted"/>
<dbReference type="FunFam" id="2.10.25.10:FF:000355">
    <property type="entry name" value="Wall-associated receptor kinase 3"/>
    <property type="match status" value="1"/>
</dbReference>
<keyword evidence="9" id="KW-1185">Reference proteome</keyword>
<dbReference type="InterPro" id="IPR000152">
    <property type="entry name" value="EGF-type_Asp/Asn_hydroxyl_site"/>
</dbReference>
<accession>A0A835A4N9</accession>
<dbReference type="PROSITE" id="PS00010">
    <property type="entry name" value="ASX_HYDROXYL"/>
    <property type="match status" value="1"/>
</dbReference>
<evidence type="ECO:0000313" key="9">
    <source>
        <dbReference type="Proteomes" id="UP000636709"/>
    </source>
</evidence>
<gene>
    <name evidence="8" type="ORF">HU200_063722</name>
</gene>
<dbReference type="InterPro" id="IPR025287">
    <property type="entry name" value="WAK_GUB"/>
</dbReference>
<dbReference type="AlphaFoldDB" id="A0A835A4N9"/>
<evidence type="ECO:0000256" key="3">
    <source>
        <dbReference type="ARBA" id="ARBA00022729"/>
    </source>
</evidence>
<evidence type="ECO:0000256" key="2">
    <source>
        <dbReference type="ARBA" id="ARBA00022536"/>
    </source>
</evidence>
<keyword evidence="4" id="KW-1015">Disulfide bond</keyword>
<name>A0A835A4N9_9POAL</name>
<evidence type="ECO:0000256" key="5">
    <source>
        <dbReference type="SAM" id="SignalP"/>
    </source>
</evidence>
<dbReference type="Pfam" id="PF13947">
    <property type="entry name" value="GUB_WAK_bind"/>
    <property type="match status" value="1"/>
</dbReference>
<evidence type="ECO:0000256" key="1">
    <source>
        <dbReference type="ARBA" id="ARBA00004167"/>
    </source>
</evidence>
<feature type="domain" description="EGF-like" evidence="7">
    <location>
        <begin position="273"/>
        <end position="320"/>
    </location>
</feature>
<dbReference type="InterPro" id="IPR018097">
    <property type="entry name" value="EGF_Ca-bd_CS"/>
</dbReference>
<keyword evidence="2" id="KW-0245">EGF-like domain</keyword>
<dbReference type="OrthoDB" id="696530at2759"/>
<reference evidence="8" key="1">
    <citation type="submission" date="2020-07" db="EMBL/GenBank/DDBJ databases">
        <title>Genome sequence and genetic diversity analysis of an under-domesticated orphan crop, white fonio (Digitaria exilis).</title>
        <authorList>
            <person name="Bennetzen J.L."/>
            <person name="Chen S."/>
            <person name="Ma X."/>
            <person name="Wang X."/>
            <person name="Yssel A.E.J."/>
            <person name="Chaluvadi S.R."/>
            <person name="Johnson M."/>
            <person name="Gangashetty P."/>
            <person name="Hamidou F."/>
            <person name="Sanogo M.D."/>
            <person name="Zwaenepoel A."/>
            <person name="Wallace J."/>
            <person name="Van De Peer Y."/>
            <person name="Van Deynze A."/>
        </authorList>
    </citation>
    <scope>NUCLEOTIDE SEQUENCE</scope>
    <source>
        <tissue evidence="8">Leaves</tissue>
    </source>
</reference>
<dbReference type="EMBL" id="JACEFO010002708">
    <property type="protein sequence ID" value="KAF8650816.1"/>
    <property type="molecule type" value="Genomic_DNA"/>
</dbReference>
<dbReference type="GO" id="GO:0016020">
    <property type="term" value="C:membrane"/>
    <property type="evidence" value="ECO:0007669"/>
    <property type="project" value="UniProtKB-SubCell"/>
</dbReference>
<feature type="domain" description="EGF-like" evidence="7">
    <location>
        <begin position="324"/>
        <end position="363"/>
    </location>
</feature>
<keyword evidence="3 5" id="KW-0732">Signal</keyword>
<feature type="domain" description="EGF-like calcium-binding" evidence="6">
    <location>
        <begin position="321"/>
        <end position="363"/>
    </location>
</feature>
<evidence type="ECO:0000313" key="8">
    <source>
        <dbReference type="EMBL" id="KAF8650816.1"/>
    </source>
</evidence>
<dbReference type="Proteomes" id="UP000636709">
    <property type="component" value="Unassembled WGS sequence"/>
</dbReference>
<dbReference type="InterPro" id="IPR000742">
    <property type="entry name" value="EGF"/>
</dbReference>
<dbReference type="SUPFAM" id="SSF57196">
    <property type="entry name" value="EGF/Laminin"/>
    <property type="match status" value="1"/>
</dbReference>
<dbReference type="SMART" id="SM00181">
    <property type="entry name" value="EGF"/>
    <property type="match status" value="2"/>
</dbReference>
<evidence type="ECO:0000259" key="7">
    <source>
        <dbReference type="SMART" id="SM00181"/>
    </source>
</evidence>
<evidence type="ECO:0000259" key="6">
    <source>
        <dbReference type="SMART" id="SM00179"/>
    </source>
</evidence>
<dbReference type="CDD" id="cd00054">
    <property type="entry name" value="EGF_CA"/>
    <property type="match status" value="1"/>
</dbReference>
<dbReference type="Pfam" id="PF07645">
    <property type="entry name" value="EGF_CA"/>
    <property type="match status" value="1"/>
</dbReference>
<dbReference type="InterPro" id="IPR049883">
    <property type="entry name" value="NOTCH1_EGF-like"/>
</dbReference>
<dbReference type="InterPro" id="IPR001881">
    <property type="entry name" value="EGF-like_Ca-bd_dom"/>
</dbReference>
<protein>
    <recommendedName>
        <fullName evidence="10">EGF-like domain-containing protein</fullName>
    </recommendedName>
</protein>
<sequence>MVAVWWAMHLWAAAAAPPHPMGLPGCPTKCGNLTVPYPFGISANCSLPGFNLTCDRKSRLLLGDGVTGMQVTDIFLQNASLRVISHAIISEPDMQFLSINKTWGLGDVVGAGPISLSYNHNKFIALGCGLQAKLTGIDKNNFIAECSLTCWGGDSGNWLPACRPDLAATAECSGNGCCQAPINQYTPTFNAWITGLDNERFHAGLLPNFMVFIAEQGWIERVWCHLFGWNPKDSPIIPPPELLSKVPVMLEWAMNSTLLLYPMWTWAPDTESKCPTNGDESACMSSHSSCIDMNSLYRVGYACRCSTGYDGNPYLVDGCQDIDECAEPDHYPCYGECTNLLGTYLCRCPQGSQGNASVMHGCVGK</sequence>
<dbReference type="GO" id="GO:0030247">
    <property type="term" value="F:polysaccharide binding"/>
    <property type="evidence" value="ECO:0007669"/>
    <property type="project" value="InterPro"/>
</dbReference>
<dbReference type="GO" id="GO:0005509">
    <property type="term" value="F:calcium ion binding"/>
    <property type="evidence" value="ECO:0007669"/>
    <property type="project" value="InterPro"/>
</dbReference>
<dbReference type="PANTHER" id="PTHR33491">
    <property type="entry name" value="OSJNBA0016N04.9 PROTEIN"/>
    <property type="match status" value="1"/>
</dbReference>
<feature type="signal peptide" evidence="5">
    <location>
        <begin position="1"/>
        <end position="15"/>
    </location>
</feature>
<comment type="subcellular location">
    <subcellularLocation>
        <location evidence="1">Membrane</location>
        <topology evidence="1">Single-pass membrane protein</topology>
    </subcellularLocation>
</comment>
<dbReference type="PROSITE" id="PS01187">
    <property type="entry name" value="EGF_CA"/>
    <property type="match status" value="1"/>
</dbReference>
<dbReference type="Gene3D" id="2.10.25.10">
    <property type="entry name" value="Laminin"/>
    <property type="match status" value="1"/>
</dbReference>
<organism evidence="8 9">
    <name type="scientific">Digitaria exilis</name>
    <dbReference type="NCBI Taxonomy" id="1010633"/>
    <lineage>
        <taxon>Eukaryota</taxon>
        <taxon>Viridiplantae</taxon>
        <taxon>Streptophyta</taxon>
        <taxon>Embryophyta</taxon>
        <taxon>Tracheophyta</taxon>
        <taxon>Spermatophyta</taxon>
        <taxon>Magnoliopsida</taxon>
        <taxon>Liliopsida</taxon>
        <taxon>Poales</taxon>
        <taxon>Poaceae</taxon>
        <taxon>PACMAD clade</taxon>
        <taxon>Panicoideae</taxon>
        <taxon>Panicodae</taxon>
        <taxon>Paniceae</taxon>
        <taxon>Anthephorinae</taxon>
        <taxon>Digitaria</taxon>
    </lineage>
</organism>
<evidence type="ECO:0000256" key="4">
    <source>
        <dbReference type="ARBA" id="ARBA00023157"/>
    </source>
</evidence>
<evidence type="ECO:0008006" key="10">
    <source>
        <dbReference type="Google" id="ProtNLM"/>
    </source>
</evidence>